<evidence type="ECO:0000256" key="1">
    <source>
        <dbReference type="SAM" id="Phobius"/>
    </source>
</evidence>
<dbReference type="RefSeq" id="WP_160917976.1">
    <property type="nucleotide sequence ID" value="NZ_WMEY01000001.1"/>
</dbReference>
<accession>A0A845EVS8</accession>
<evidence type="ECO:0000313" key="4">
    <source>
        <dbReference type="Proteomes" id="UP000447833"/>
    </source>
</evidence>
<comment type="caution">
    <text evidence="3">The sequence shown here is derived from an EMBL/GenBank/DDBJ whole genome shotgun (WGS) entry which is preliminary data.</text>
</comment>
<organism evidence="3 4">
    <name type="scientific">Guptibacillus hwajinpoensis</name>
    <dbReference type="NCBI Taxonomy" id="208199"/>
    <lineage>
        <taxon>Bacteria</taxon>
        <taxon>Bacillati</taxon>
        <taxon>Bacillota</taxon>
        <taxon>Bacilli</taxon>
        <taxon>Bacillales</taxon>
        <taxon>Guptibacillaceae</taxon>
        <taxon>Guptibacillus</taxon>
    </lineage>
</organism>
<keyword evidence="1" id="KW-1133">Transmembrane helix</keyword>
<dbReference type="EMBL" id="WMEY01000001">
    <property type="protein sequence ID" value="MYL62085.1"/>
    <property type="molecule type" value="Genomic_DNA"/>
</dbReference>
<reference evidence="3 4" key="1">
    <citation type="submission" date="2019-11" db="EMBL/GenBank/DDBJ databases">
        <title>Genome sequences of 17 halophilic strains isolated from different environments.</title>
        <authorList>
            <person name="Furrow R.E."/>
        </authorList>
    </citation>
    <scope>NUCLEOTIDE SEQUENCE [LARGE SCALE GENOMIC DNA]</scope>
    <source>
        <strain evidence="3 4">22506_14_FS</strain>
    </source>
</reference>
<evidence type="ECO:0000313" key="3">
    <source>
        <dbReference type="EMBL" id="MYL62085.1"/>
    </source>
</evidence>
<dbReference type="Pfam" id="PF07331">
    <property type="entry name" value="TctB"/>
    <property type="match status" value="1"/>
</dbReference>
<feature type="transmembrane region" description="Helical" evidence="1">
    <location>
        <begin position="77"/>
        <end position="106"/>
    </location>
</feature>
<gene>
    <name evidence="3" type="ORF">GLW07_01820</name>
</gene>
<dbReference type="Proteomes" id="UP000447833">
    <property type="component" value="Unassembled WGS sequence"/>
</dbReference>
<proteinExistence type="predicted"/>
<sequence>MIASVERKVAIVLFVLSILYLVSSFQLPAFPYAIVDADALPKGLGFLLIALSILLFIQNPVEDRKKSDIKKDEVWMLLAVAGLIFVYILLFELLGFVVITILFLLVTSRLLGYTKWKTLIAVSIGFTLVLYFSFNYLLQIYLPQGILPF</sequence>
<dbReference type="InterPro" id="IPR009936">
    <property type="entry name" value="DUF1468"/>
</dbReference>
<name>A0A845EVS8_9BACL</name>
<feature type="transmembrane region" description="Helical" evidence="1">
    <location>
        <begin position="118"/>
        <end position="138"/>
    </location>
</feature>
<evidence type="ECO:0000259" key="2">
    <source>
        <dbReference type="Pfam" id="PF07331"/>
    </source>
</evidence>
<feature type="transmembrane region" description="Helical" evidence="1">
    <location>
        <begin position="40"/>
        <end position="57"/>
    </location>
</feature>
<feature type="domain" description="DUF1468" evidence="2">
    <location>
        <begin position="9"/>
        <end position="143"/>
    </location>
</feature>
<keyword evidence="1" id="KW-0472">Membrane</keyword>
<keyword evidence="1" id="KW-0812">Transmembrane</keyword>
<protein>
    <submittedName>
        <fullName evidence="3">Tripartite tricarboxylate transporter TctB family protein</fullName>
    </submittedName>
</protein>
<dbReference type="AlphaFoldDB" id="A0A845EVS8"/>